<evidence type="ECO:0000313" key="2">
    <source>
        <dbReference type="Proteomes" id="UP000214880"/>
    </source>
</evidence>
<proteinExistence type="predicted"/>
<name>A0A1G9ZR64_9FIRM</name>
<accession>A0A1G9ZR64</accession>
<evidence type="ECO:0000313" key="1">
    <source>
        <dbReference type="EMBL" id="SDN23116.1"/>
    </source>
</evidence>
<dbReference type="STRING" id="146817.SAMN04488502_11525"/>
<dbReference type="EMBL" id="FNHB01000015">
    <property type="protein sequence ID" value="SDN23116.1"/>
    <property type="molecule type" value="Genomic_DNA"/>
</dbReference>
<gene>
    <name evidence="1" type="ORF">SAMN04488502_11525</name>
</gene>
<protein>
    <submittedName>
        <fullName evidence="1">Uncharacterized protein</fullName>
    </submittedName>
</protein>
<organism evidence="1 2">
    <name type="scientific">Dendrosporobacter quercicolus</name>
    <dbReference type="NCBI Taxonomy" id="146817"/>
    <lineage>
        <taxon>Bacteria</taxon>
        <taxon>Bacillati</taxon>
        <taxon>Bacillota</taxon>
        <taxon>Negativicutes</taxon>
        <taxon>Selenomonadales</taxon>
        <taxon>Sporomusaceae</taxon>
        <taxon>Dendrosporobacter</taxon>
    </lineage>
</organism>
<reference evidence="1 2" key="1">
    <citation type="submission" date="2016-10" db="EMBL/GenBank/DDBJ databases">
        <authorList>
            <person name="de Groot N.N."/>
        </authorList>
    </citation>
    <scope>NUCLEOTIDE SEQUENCE [LARGE SCALE GENOMIC DNA]</scope>
    <source>
        <strain evidence="1 2">DSM 1736</strain>
    </source>
</reference>
<keyword evidence="2" id="KW-1185">Reference proteome</keyword>
<dbReference type="Proteomes" id="UP000214880">
    <property type="component" value="Unassembled WGS sequence"/>
</dbReference>
<dbReference type="AlphaFoldDB" id="A0A1G9ZR64"/>
<sequence>MLLGISIVYAEIREGRDQFTDGKWRTSGNFLDNQQWIGLRKISDGEVTKYEILFSEKELKYVKFSEKSGEIKIDDKPVSQLQVGAVSSRPALSSGLSHLSLTITVSSEQIKSIETAQRVALKFRKTDGTSTVLVLPDAVLAEWKEVINTEK</sequence>